<sequence>MKYIQALLIKFVMMTAVLWFFLGVFFGISLMDILITSIALTVVSFAIGDLLILPNIGNTTATVADMGLAFVGVWILGSFLFETPVSLGTISFFLAVAITIGEFFFHGYMKKLILHGLSSEDKASTDLFAEK</sequence>
<name>A0ABY4H987_9BACI</name>
<dbReference type="Pfam" id="PF10710">
    <property type="entry name" value="DUF2512"/>
    <property type="match status" value="1"/>
</dbReference>
<accession>A0ABY4H987</accession>
<protein>
    <submittedName>
        <fullName evidence="2">YndM family protein</fullName>
    </submittedName>
</protein>
<keyword evidence="3" id="KW-1185">Reference proteome</keyword>
<feature type="transmembrane region" description="Helical" evidence="1">
    <location>
        <begin position="60"/>
        <end position="81"/>
    </location>
</feature>
<feature type="transmembrane region" description="Helical" evidence="1">
    <location>
        <begin position="87"/>
        <end position="105"/>
    </location>
</feature>
<feature type="transmembrane region" description="Helical" evidence="1">
    <location>
        <begin position="7"/>
        <end position="28"/>
    </location>
</feature>
<keyword evidence="1" id="KW-1133">Transmembrane helix</keyword>
<evidence type="ECO:0000256" key="1">
    <source>
        <dbReference type="SAM" id="Phobius"/>
    </source>
</evidence>
<proteinExistence type="predicted"/>
<dbReference type="RefSeq" id="WP_245031376.1">
    <property type="nucleotide sequence ID" value="NZ_CP095075.1"/>
</dbReference>
<evidence type="ECO:0000313" key="2">
    <source>
        <dbReference type="EMBL" id="UOR11425.1"/>
    </source>
</evidence>
<feature type="transmembrane region" description="Helical" evidence="1">
    <location>
        <begin position="34"/>
        <end position="53"/>
    </location>
</feature>
<gene>
    <name evidence="2" type="ORF">MUO15_17790</name>
</gene>
<keyword evidence="1" id="KW-0812">Transmembrane</keyword>
<reference evidence="2" key="1">
    <citation type="submission" date="2022-04" db="EMBL/GenBank/DDBJ databases">
        <title>Halobacillus sp. isolated from saltern.</title>
        <authorList>
            <person name="Won M."/>
            <person name="Lee C.-M."/>
            <person name="Woen H.-Y."/>
            <person name="Kwon S.-W."/>
        </authorList>
    </citation>
    <scope>NUCLEOTIDE SEQUENCE</scope>
    <source>
        <strain evidence="2">SSHM10-5</strain>
    </source>
</reference>
<dbReference type="Proteomes" id="UP000830326">
    <property type="component" value="Chromosome"/>
</dbReference>
<dbReference type="InterPro" id="IPR019649">
    <property type="entry name" value="DUF2512"/>
</dbReference>
<organism evidence="2 3">
    <name type="scientific">Halobacillus amylolyticus</name>
    <dbReference type="NCBI Taxonomy" id="2932259"/>
    <lineage>
        <taxon>Bacteria</taxon>
        <taxon>Bacillati</taxon>
        <taxon>Bacillota</taxon>
        <taxon>Bacilli</taxon>
        <taxon>Bacillales</taxon>
        <taxon>Bacillaceae</taxon>
        <taxon>Halobacillus</taxon>
    </lineage>
</organism>
<evidence type="ECO:0000313" key="3">
    <source>
        <dbReference type="Proteomes" id="UP000830326"/>
    </source>
</evidence>
<keyword evidence="1" id="KW-0472">Membrane</keyword>
<dbReference type="EMBL" id="CP095075">
    <property type="protein sequence ID" value="UOR11425.1"/>
    <property type="molecule type" value="Genomic_DNA"/>
</dbReference>